<dbReference type="Proteomes" id="UP000729913">
    <property type="component" value="Unassembled WGS sequence"/>
</dbReference>
<sequence length="74" mass="8488">MYLQSSRRGQTKTTNMELEMFNMKKHLVVSKLYSTAGLGIQTPVQVHCLMTSIFRNVTATKIYSNLRRITSTMT</sequence>
<reference evidence="1" key="1">
    <citation type="submission" date="2020-03" db="EMBL/GenBank/DDBJ databases">
        <authorList>
            <person name="Chebbi M.A."/>
            <person name="Drezen J.M."/>
        </authorList>
    </citation>
    <scope>NUCLEOTIDE SEQUENCE</scope>
    <source>
        <tissue evidence="1">Whole body</tissue>
    </source>
</reference>
<organism evidence="1 2">
    <name type="scientific">Cotesia typhae</name>
    <dbReference type="NCBI Taxonomy" id="2053667"/>
    <lineage>
        <taxon>Eukaryota</taxon>
        <taxon>Metazoa</taxon>
        <taxon>Ecdysozoa</taxon>
        <taxon>Arthropoda</taxon>
        <taxon>Hexapoda</taxon>
        <taxon>Insecta</taxon>
        <taxon>Pterygota</taxon>
        <taxon>Neoptera</taxon>
        <taxon>Endopterygota</taxon>
        <taxon>Hymenoptera</taxon>
        <taxon>Apocrita</taxon>
        <taxon>Ichneumonoidea</taxon>
        <taxon>Braconidae</taxon>
        <taxon>Microgastrinae</taxon>
        <taxon>Cotesia</taxon>
    </lineage>
</organism>
<protein>
    <submittedName>
        <fullName evidence="1">Uncharacterized protein</fullName>
    </submittedName>
</protein>
<dbReference type="EMBL" id="JAAOIC020000043">
    <property type="protein sequence ID" value="KAG8038460.1"/>
    <property type="molecule type" value="Genomic_DNA"/>
</dbReference>
<accession>A0A8J5UV28</accession>
<gene>
    <name evidence="1" type="ORF">G9C98_006156</name>
</gene>
<name>A0A8J5UV28_9HYME</name>
<evidence type="ECO:0000313" key="1">
    <source>
        <dbReference type="EMBL" id="KAG8038460.1"/>
    </source>
</evidence>
<reference evidence="1" key="2">
    <citation type="submission" date="2021-04" db="EMBL/GenBank/DDBJ databases">
        <title>Genome-wide patterns of bracovirus chromosomal integration into multiple host tissues during parasitism.</title>
        <authorList>
            <person name="Chebbi M.A.C."/>
        </authorList>
    </citation>
    <scope>NUCLEOTIDE SEQUENCE</scope>
    <source>
        <tissue evidence="1">Whole body</tissue>
    </source>
</reference>
<keyword evidence="2" id="KW-1185">Reference proteome</keyword>
<dbReference type="AlphaFoldDB" id="A0A8J5UV28"/>
<evidence type="ECO:0000313" key="2">
    <source>
        <dbReference type="Proteomes" id="UP000729913"/>
    </source>
</evidence>
<comment type="caution">
    <text evidence="1">The sequence shown here is derived from an EMBL/GenBank/DDBJ whole genome shotgun (WGS) entry which is preliminary data.</text>
</comment>
<proteinExistence type="predicted"/>